<dbReference type="Gene3D" id="3.40.50.1980">
    <property type="entry name" value="Nitrogenase molybdenum iron protein domain"/>
    <property type="match status" value="2"/>
</dbReference>
<evidence type="ECO:0000256" key="4">
    <source>
        <dbReference type="ARBA" id="ARBA00022729"/>
    </source>
</evidence>
<dbReference type="RefSeq" id="WP_343131909.1">
    <property type="nucleotide sequence ID" value="NZ_JBCITK010000001.1"/>
</dbReference>
<dbReference type="PROSITE" id="PS51257">
    <property type="entry name" value="PROKAR_LIPOPROTEIN"/>
    <property type="match status" value="1"/>
</dbReference>
<keyword evidence="4 6" id="KW-0732">Signal</keyword>
<comment type="similarity">
    <text evidence="2">Belongs to the bacterial solute-binding protein 8 family.</text>
</comment>
<protein>
    <submittedName>
        <fullName evidence="8">Iron-siderophore ABC transporter substrate-binding protein</fullName>
    </submittedName>
</protein>
<evidence type="ECO:0000313" key="8">
    <source>
        <dbReference type="EMBL" id="MEN0645336.1"/>
    </source>
</evidence>
<dbReference type="PROSITE" id="PS50983">
    <property type="entry name" value="FE_B12_PBP"/>
    <property type="match status" value="1"/>
</dbReference>
<comment type="subcellular location">
    <subcellularLocation>
        <location evidence="1">Cell membrane</location>
        <topology evidence="1">Lipid-anchor</topology>
    </subcellularLocation>
</comment>
<keyword evidence="9" id="KW-1185">Reference proteome</keyword>
<name>A0ABU9VN58_9BACI</name>
<accession>A0ABU9VN58</accession>
<dbReference type="CDD" id="cd01146">
    <property type="entry name" value="FhuD"/>
    <property type="match status" value="1"/>
</dbReference>
<reference evidence="8 9" key="1">
    <citation type="submission" date="2024-03" db="EMBL/GenBank/DDBJ databases">
        <title>Bacilli Hybrid Assemblies.</title>
        <authorList>
            <person name="Kovac J."/>
        </authorList>
    </citation>
    <scope>NUCLEOTIDE SEQUENCE [LARGE SCALE GENOMIC DNA]</scope>
    <source>
        <strain evidence="8 9">FSL R7-0666</strain>
    </source>
</reference>
<dbReference type="PANTHER" id="PTHR30532:SF1">
    <property type="entry name" value="IRON(3+)-HYDROXAMATE-BINDING PROTEIN FHUD"/>
    <property type="match status" value="1"/>
</dbReference>
<dbReference type="SUPFAM" id="SSF53807">
    <property type="entry name" value="Helical backbone' metal receptor"/>
    <property type="match status" value="1"/>
</dbReference>
<dbReference type="InterPro" id="IPR051313">
    <property type="entry name" value="Bact_iron-sidero_bind"/>
</dbReference>
<comment type="caution">
    <text evidence="8">The sequence shown here is derived from an EMBL/GenBank/DDBJ whole genome shotgun (WGS) entry which is preliminary data.</text>
</comment>
<feature type="domain" description="Fe/B12 periplasmic-binding" evidence="7">
    <location>
        <begin position="63"/>
        <end position="321"/>
    </location>
</feature>
<feature type="coiled-coil region" evidence="5">
    <location>
        <begin position="169"/>
        <end position="196"/>
    </location>
</feature>
<evidence type="ECO:0000256" key="6">
    <source>
        <dbReference type="SAM" id="SignalP"/>
    </source>
</evidence>
<dbReference type="Pfam" id="PF01497">
    <property type="entry name" value="Peripla_BP_2"/>
    <property type="match status" value="1"/>
</dbReference>
<organism evidence="8 9">
    <name type="scientific">Alkalicoccobacillus gibsonii</name>
    <dbReference type="NCBI Taxonomy" id="79881"/>
    <lineage>
        <taxon>Bacteria</taxon>
        <taxon>Bacillati</taxon>
        <taxon>Bacillota</taxon>
        <taxon>Bacilli</taxon>
        <taxon>Bacillales</taxon>
        <taxon>Bacillaceae</taxon>
        <taxon>Alkalicoccobacillus</taxon>
    </lineage>
</organism>
<evidence type="ECO:0000313" key="9">
    <source>
        <dbReference type="Proteomes" id="UP001418796"/>
    </source>
</evidence>
<dbReference type="EMBL" id="JBCITK010000001">
    <property type="protein sequence ID" value="MEN0645336.1"/>
    <property type="molecule type" value="Genomic_DNA"/>
</dbReference>
<gene>
    <name evidence="8" type="ORF">MKY91_19410</name>
</gene>
<evidence type="ECO:0000256" key="2">
    <source>
        <dbReference type="ARBA" id="ARBA00008814"/>
    </source>
</evidence>
<evidence type="ECO:0000259" key="7">
    <source>
        <dbReference type="PROSITE" id="PS50983"/>
    </source>
</evidence>
<dbReference type="Proteomes" id="UP001418796">
    <property type="component" value="Unassembled WGS sequence"/>
</dbReference>
<evidence type="ECO:0000256" key="5">
    <source>
        <dbReference type="SAM" id="Coils"/>
    </source>
</evidence>
<keyword evidence="3" id="KW-0813">Transport</keyword>
<evidence type="ECO:0000256" key="3">
    <source>
        <dbReference type="ARBA" id="ARBA00022448"/>
    </source>
</evidence>
<sequence>MMKGKAIIPLFASISLFLTACGDSTTDQNINEDTGEAANEQEETTVTVEHLEGEMTFEEVPEDIVVLDVQFLDHLLALDKQPVGTVYASTDQALPEYLEDLPGDPELLGTYEEPNVELILSLTPDLIIATDAHEGIQDQLESIAPTLVFDRMEDWKTIQLKMGDILGKRDQAESTIADYSEKVDALREELSETMSEETVALIRPRDDMIRLHTTDHRTSEILYNDLGLKAPELAEEQPDTSSMISIEILPDLEADHFFLLQDATNEELTKEFMETSIWQGLKPVKEGQVYEKDTALWVGYYSPLALNIVVDQVAEELIENE</sequence>
<dbReference type="PANTHER" id="PTHR30532">
    <property type="entry name" value="IRON III DICITRATE-BINDING PERIPLASMIC PROTEIN"/>
    <property type="match status" value="1"/>
</dbReference>
<keyword evidence="5" id="KW-0175">Coiled coil</keyword>
<evidence type="ECO:0000256" key="1">
    <source>
        <dbReference type="ARBA" id="ARBA00004193"/>
    </source>
</evidence>
<feature type="chain" id="PRO_5047417824" evidence="6">
    <location>
        <begin position="21"/>
        <end position="321"/>
    </location>
</feature>
<feature type="signal peptide" evidence="6">
    <location>
        <begin position="1"/>
        <end position="20"/>
    </location>
</feature>
<dbReference type="InterPro" id="IPR002491">
    <property type="entry name" value="ABC_transptr_periplasmic_BD"/>
</dbReference>
<proteinExistence type="inferred from homology"/>